<feature type="active site" evidence="8">
    <location>
        <position position="243"/>
    </location>
</feature>
<dbReference type="EMBL" id="JAJEQR010000005">
    <property type="protein sequence ID" value="MCC2229814.1"/>
    <property type="molecule type" value="Genomic_DNA"/>
</dbReference>
<evidence type="ECO:0000256" key="3">
    <source>
        <dbReference type="ARBA" id="ARBA00012568"/>
    </source>
</evidence>
<dbReference type="NCBIfam" id="TIGR01250">
    <property type="entry name" value="pro_imino_pep_2"/>
    <property type="match status" value="1"/>
</dbReference>
<dbReference type="RefSeq" id="WP_308452602.1">
    <property type="nucleotide sequence ID" value="NZ_JAJEQR010000005.1"/>
</dbReference>
<protein>
    <recommendedName>
        <fullName evidence="4 7">Proline iminopeptidase</fullName>
        <shortName evidence="7">PIP</shortName>
        <ecNumber evidence="3 7">3.4.11.5</ecNumber>
    </recommendedName>
    <alternativeName>
        <fullName evidence="6 7">Prolyl aminopeptidase</fullName>
    </alternativeName>
</protein>
<dbReference type="NCBIfam" id="NF045945">
    <property type="entry name" value="ProImpepLactob"/>
    <property type="match status" value="1"/>
</dbReference>
<dbReference type="InterPro" id="IPR029058">
    <property type="entry name" value="AB_hydrolase_fold"/>
</dbReference>
<dbReference type="GO" id="GO:0016020">
    <property type="term" value="C:membrane"/>
    <property type="evidence" value="ECO:0007669"/>
    <property type="project" value="TreeGrafter"/>
</dbReference>
<evidence type="ECO:0000256" key="5">
    <source>
        <dbReference type="ARBA" id="ARBA00022801"/>
    </source>
</evidence>
<reference evidence="10" key="1">
    <citation type="submission" date="2021-10" db="EMBL/GenBank/DDBJ databases">
        <title>Anaerobic single-cell dispensing facilitates the cultivation of human gut bacteria.</title>
        <authorList>
            <person name="Afrizal A."/>
        </authorList>
    </citation>
    <scope>NUCLEOTIDE SEQUENCE</scope>
    <source>
        <strain evidence="10">CLA-AA-H215</strain>
    </source>
</reference>
<dbReference type="EC" id="3.4.11.5" evidence="3 7"/>
<feature type="active site" description="Nucleophile" evidence="8">
    <location>
        <position position="103"/>
    </location>
</feature>
<evidence type="ECO:0000259" key="9">
    <source>
        <dbReference type="Pfam" id="PF00561"/>
    </source>
</evidence>
<dbReference type="InterPro" id="IPR050266">
    <property type="entry name" value="AB_hydrolase_sf"/>
</dbReference>
<evidence type="ECO:0000256" key="6">
    <source>
        <dbReference type="ARBA" id="ARBA00029605"/>
    </source>
</evidence>
<name>A0AAE3E7Y5_9FIRM</name>
<keyword evidence="7" id="KW-0031">Aminopeptidase</keyword>
<evidence type="ECO:0000256" key="1">
    <source>
        <dbReference type="ARBA" id="ARBA00001585"/>
    </source>
</evidence>
<dbReference type="GO" id="GO:0004177">
    <property type="term" value="F:aminopeptidase activity"/>
    <property type="evidence" value="ECO:0007669"/>
    <property type="project" value="UniProtKB-KW"/>
</dbReference>
<proteinExistence type="inferred from homology"/>
<evidence type="ECO:0000313" key="11">
    <source>
        <dbReference type="Proteomes" id="UP001198182"/>
    </source>
</evidence>
<dbReference type="Proteomes" id="UP001198182">
    <property type="component" value="Unassembled WGS sequence"/>
</dbReference>
<dbReference type="SUPFAM" id="SSF53474">
    <property type="entry name" value="alpha/beta-Hydrolases"/>
    <property type="match status" value="1"/>
</dbReference>
<dbReference type="AlphaFoldDB" id="A0AAE3E7Y5"/>
<dbReference type="Pfam" id="PF00561">
    <property type="entry name" value="Abhydrolase_1"/>
    <property type="match status" value="1"/>
</dbReference>
<organism evidence="10 11">
    <name type="scientific">Hominifimenecus microfluidus</name>
    <dbReference type="NCBI Taxonomy" id="2885348"/>
    <lineage>
        <taxon>Bacteria</taxon>
        <taxon>Bacillati</taxon>
        <taxon>Bacillota</taxon>
        <taxon>Clostridia</taxon>
        <taxon>Lachnospirales</taxon>
        <taxon>Lachnospiraceae</taxon>
        <taxon>Hominifimenecus</taxon>
    </lineage>
</organism>
<evidence type="ECO:0000313" key="10">
    <source>
        <dbReference type="EMBL" id="MCC2229814.1"/>
    </source>
</evidence>
<comment type="similarity">
    <text evidence="2 7">Belongs to the peptidase S33 family.</text>
</comment>
<evidence type="ECO:0000256" key="2">
    <source>
        <dbReference type="ARBA" id="ARBA00010088"/>
    </source>
</evidence>
<dbReference type="InterPro" id="IPR002410">
    <property type="entry name" value="Peptidase_S33"/>
</dbReference>
<evidence type="ECO:0000256" key="4">
    <source>
        <dbReference type="ARBA" id="ARBA00021843"/>
    </source>
</evidence>
<dbReference type="PRINTS" id="PR00793">
    <property type="entry name" value="PROAMNOPTASE"/>
</dbReference>
<dbReference type="InterPro" id="IPR005945">
    <property type="entry name" value="Pro_imino_pep"/>
</dbReference>
<gene>
    <name evidence="10" type="ORF">LKD81_02190</name>
</gene>
<dbReference type="Gene3D" id="3.40.50.1820">
    <property type="entry name" value="alpha/beta hydrolase"/>
    <property type="match status" value="1"/>
</dbReference>
<sequence length="292" mass="33365">MNIQEGYMPYLGYQTYYRIAGNLHSGRTPLVLLHGGPGSTHNYFETLDALAEETPLIMYDQLGCGNSWVEGHPELWIAETWVHELEALREHLDLPEIHLLGQSWGGMLLLDYVCNYHPEGVKSLILSSTLPSSWMWGIEQHRMIKELPEEMQAAIDDAVSRNDYSGAAYQAAEDEFMFRHAAGDVSELGFECLTRPKRTGREAYVTAWGPNEFTPTGTLKDFDVTTQLADIKQPTLIINGGNDLCTPYIAKYMYDRIPNARWELFRNCRHCCFAEANEEYVQLMREWLTQNA</sequence>
<dbReference type="PIRSF" id="PIRSF005539">
    <property type="entry name" value="Pept_S33_TRI_F1"/>
    <property type="match status" value="1"/>
</dbReference>
<keyword evidence="11" id="KW-1185">Reference proteome</keyword>
<dbReference type="PANTHER" id="PTHR43798">
    <property type="entry name" value="MONOACYLGLYCEROL LIPASE"/>
    <property type="match status" value="1"/>
</dbReference>
<comment type="function">
    <text evidence="7">Releases the N-terminal proline from various substrates.</text>
</comment>
<accession>A0AAE3E7Y5</accession>
<dbReference type="PANTHER" id="PTHR43798:SF33">
    <property type="entry name" value="HYDROLASE, PUTATIVE (AFU_ORTHOLOGUE AFUA_2G14860)-RELATED"/>
    <property type="match status" value="1"/>
</dbReference>
<comment type="caution">
    <text evidence="10">The sequence shown here is derived from an EMBL/GenBank/DDBJ whole genome shotgun (WGS) entry which is preliminary data.</text>
</comment>
<dbReference type="GO" id="GO:0006508">
    <property type="term" value="P:proteolysis"/>
    <property type="evidence" value="ECO:0007669"/>
    <property type="project" value="UniProtKB-KW"/>
</dbReference>
<keyword evidence="5 7" id="KW-0378">Hydrolase</keyword>
<keyword evidence="7" id="KW-0645">Protease</keyword>
<evidence type="ECO:0000256" key="8">
    <source>
        <dbReference type="PIRSR" id="PIRSR005539-1"/>
    </source>
</evidence>
<feature type="domain" description="AB hydrolase-1" evidence="9">
    <location>
        <begin position="29"/>
        <end position="274"/>
    </location>
</feature>
<feature type="active site" description="Proton donor" evidence="8">
    <location>
        <position position="270"/>
    </location>
</feature>
<comment type="catalytic activity">
    <reaction evidence="1 7">
        <text>Release of N-terminal proline from a peptide.</text>
        <dbReference type="EC" id="3.4.11.5"/>
    </reaction>
</comment>
<dbReference type="InterPro" id="IPR000073">
    <property type="entry name" value="AB_hydrolase_1"/>
</dbReference>
<evidence type="ECO:0000256" key="7">
    <source>
        <dbReference type="PIRNR" id="PIRNR005539"/>
    </source>
</evidence>